<keyword evidence="2" id="KW-0226">DNA condensation</keyword>
<feature type="domain" description="Uroporphyrinogen decarboxylase (URO-D)" evidence="5">
    <location>
        <begin position="1"/>
        <end position="120"/>
    </location>
</feature>
<dbReference type="GO" id="GO:0004853">
    <property type="term" value="F:uroporphyrinogen decarboxylase activity"/>
    <property type="evidence" value="ECO:0007669"/>
    <property type="project" value="InterPro"/>
</dbReference>
<evidence type="ECO:0000313" key="7">
    <source>
        <dbReference type="Proteomes" id="UP000092460"/>
    </source>
</evidence>
<dbReference type="InterPro" id="IPR010992">
    <property type="entry name" value="IHF-like_DNA-bd_dom_sf"/>
</dbReference>
<evidence type="ECO:0000256" key="3">
    <source>
        <dbReference type="ARBA" id="ARBA00023125"/>
    </source>
</evidence>
<evidence type="ECO:0000259" key="5">
    <source>
        <dbReference type="Pfam" id="PF01208"/>
    </source>
</evidence>
<dbReference type="Gene3D" id="4.10.520.10">
    <property type="entry name" value="IHF-like DNA-binding proteins"/>
    <property type="match status" value="1"/>
</dbReference>
<evidence type="ECO:0000256" key="2">
    <source>
        <dbReference type="ARBA" id="ARBA00023067"/>
    </source>
</evidence>
<reference evidence="6" key="2">
    <citation type="submission" date="2020-05" db="UniProtKB">
        <authorList>
            <consortium name="EnsemblMetazoa"/>
        </authorList>
    </citation>
    <scope>IDENTIFICATION</scope>
    <source>
        <strain evidence="6">IAEA</strain>
    </source>
</reference>
<dbReference type="AlphaFoldDB" id="A0A1B0C488"/>
<dbReference type="PRINTS" id="PR01727">
    <property type="entry name" value="DNABINDINGHU"/>
</dbReference>
<dbReference type="InterPro" id="IPR000119">
    <property type="entry name" value="Hist_DNA-bd"/>
</dbReference>
<dbReference type="VEuPathDB" id="VectorBase:GPPI048669"/>
<dbReference type="PANTHER" id="PTHR21091">
    <property type="entry name" value="METHYLTETRAHYDROFOLATE:HOMOCYSTEINE METHYLTRANSFERASE RELATED"/>
    <property type="match status" value="1"/>
</dbReference>
<comment type="similarity">
    <text evidence="1 4">Belongs to the bacterial histone-like protein family.</text>
</comment>
<dbReference type="GO" id="GO:0042802">
    <property type="term" value="F:identical protein binding"/>
    <property type="evidence" value="ECO:0007669"/>
    <property type="project" value="UniProtKB-ARBA"/>
</dbReference>
<dbReference type="GO" id="GO:0030261">
    <property type="term" value="P:chromosome condensation"/>
    <property type="evidence" value="ECO:0007669"/>
    <property type="project" value="UniProtKB-KW"/>
</dbReference>
<dbReference type="PROSITE" id="PS00045">
    <property type="entry name" value="HISTONE_LIKE"/>
    <property type="match status" value="1"/>
</dbReference>
<dbReference type="STRING" id="67801.A0A1B0C488"/>
<protein>
    <recommendedName>
        <fullName evidence="5">Uroporphyrinogen decarboxylase (URO-D) domain-containing protein</fullName>
    </recommendedName>
</protein>
<name>A0A1B0C488_9MUSC</name>
<dbReference type="EMBL" id="JXJN01025288">
    <property type="status" value="NOT_ANNOTATED_CDS"/>
    <property type="molecule type" value="Genomic_DNA"/>
</dbReference>
<dbReference type="InterPro" id="IPR020816">
    <property type="entry name" value="Histone-like_DNA-bd_CS"/>
</dbReference>
<dbReference type="GO" id="GO:0006783">
    <property type="term" value="P:heme biosynthetic process"/>
    <property type="evidence" value="ECO:0007669"/>
    <property type="project" value="TreeGrafter"/>
</dbReference>
<dbReference type="CDD" id="cd13831">
    <property type="entry name" value="HU"/>
    <property type="match status" value="1"/>
</dbReference>
<dbReference type="GO" id="GO:0005829">
    <property type="term" value="C:cytosol"/>
    <property type="evidence" value="ECO:0007669"/>
    <property type="project" value="TreeGrafter"/>
</dbReference>
<dbReference type="Pfam" id="PF00216">
    <property type="entry name" value="Bac_DNA_binding"/>
    <property type="match status" value="1"/>
</dbReference>
<keyword evidence="3" id="KW-0238">DNA-binding</keyword>
<dbReference type="FunFam" id="4.10.520.10:FF:000001">
    <property type="entry name" value="DNA-binding protein HU"/>
    <property type="match status" value="1"/>
</dbReference>
<dbReference type="GO" id="GO:0010467">
    <property type="term" value="P:gene expression"/>
    <property type="evidence" value="ECO:0007669"/>
    <property type="project" value="UniProtKB-ARBA"/>
</dbReference>
<dbReference type="InterPro" id="IPR000257">
    <property type="entry name" value="Uroporphyrinogen_deCOase"/>
</dbReference>
<reference evidence="7" key="1">
    <citation type="submission" date="2015-01" db="EMBL/GenBank/DDBJ databases">
        <authorList>
            <person name="Aksoy S."/>
            <person name="Warren W."/>
            <person name="Wilson R.K."/>
        </authorList>
    </citation>
    <scope>NUCLEOTIDE SEQUENCE [LARGE SCALE GENOMIC DNA]</scope>
    <source>
        <strain evidence="7">IAEA</strain>
    </source>
</reference>
<dbReference type="SUPFAM" id="SSF51726">
    <property type="entry name" value="UROD/MetE-like"/>
    <property type="match status" value="2"/>
</dbReference>
<dbReference type="SUPFAM" id="SSF47729">
    <property type="entry name" value="IHF-like DNA-binding proteins"/>
    <property type="match status" value="1"/>
</dbReference>
<accession>A0A1B0C488</accession>
<evidence type="ECO:0000256" key="4">
    <source>
        <dbReference type="RuleBase" id="RU003939"/>
    </source>
</evidence>
<dbReference type="SMART" id="SM00411">
    <property type="entry name" value="BHL"/>
    <property type="match status" value="1"/>
</dbReference>
<dbReference type="Proteomes" id="UP000092460">
    <property type="component" value="Unassembled WGS sequence"/>
</dbReference>
<dbReference type="GO" id="GO:0032991">
    <property type="term" value="C:protein-containing complex"/>
    <property type="evidence" value="ECO:0007669"/>
    <property type="project" value="UniProtKB-ARBA"/>
</dbReference>
<proteinExistence type="inferred from homology"/>
<keyword evidence="7" id="KW-1185">Reference proteome</keyword>
<dbReference type="EnsemblMetazoa" id="GPPI048669-RA">
    <property type="protein sequence ID" value="GPPI048669-PA"/>
    <property type="gene ID" value="GPPI048669"/>
</dbReference>
<evidence type="ECO:0000313" key="6">
    <source>
        <dbReference type="EnsemblMetazoa" id="GPPI048669-PA"/>
    </source>
</evidence>
<evidence type="ECO:0000256" key="1">
    <source>
        <dbReference type="ARBA" id="ARBA00010529"/>
    </source>
</evidence>
<dbReference type="GO" id="GO:0003677">
    <property type="term" value="F:DNA binding"/>
    <property type="evidence" value="ECO:0007669"/>
    <property type="project" value="UniProtKB-KW"/>
</dbReference>
<dbReference type="Gene3D" id="3.20.20.210">
    <property type="match status" value="1"/>
</dbReference>
<dbReference type="InterPro" id="IPR038071">
    <property type="entry name" value="UROD/MetE-like_sf"/>
</dbReference>
<organism evidence="6 7">
    <name type="scientific">Glossina palpalis gambiensis</name>
    <dbReference type="NCBI Taxonomy" id="67801"/>
    <lineage>
        <taxon>Eukaryota</taxon>
        <taxon>Metazoa</taxon>
        <taxon>Ecdysozoa</taxon>
        <taxon>Arthropoda</taxon>
        <taxon>Hexapoda</taxon>
        <taxon>Insecta</taxon>
        <taxon>Pterygota</taxon>
        <taxon>Neoptera</taxon>
        <taxon>Endopterygota</taxon>
        <taxon>Diptera</taxon>
        <taxon>Brachycera</taxon>
        <taxon>Muscomorpha</taxon>
        <taxon>Hippoboscoidea</taxon>
        <taxon>Glossinidae</taxon>
        <taxon>Glossina</taxon>
    </lineage>
</organism>
<dbReference type="GO" id="GO:0030527">
    <property type="term" value="F:structural constituent of chromatin"/>
    <property type="evidence" value="ECO:0007669"/>
    <property type="project" value="InterPro"/>
</dbReference>
<sequence>MRQSGRYLPEYNKIKKKSGDFLSLCLNSDLSSQAALLPINHFSLDAAIMFSDILILPYAMGMDIKFLNDFGPKFLNPIKSRYDIEKLLIPNPEEHINYVLKMIQIVSYEINNKIPLIGFADIANSGCDVIALDWSIDIQKARKQVGSHVALQGNMDPHVLYAKKNYIKKEIELILSKFGFGEGNAIMNKTQLIDVIASKTNLSKIKAKAALESTLEAIIKSLQSGDAVQLIGFGTFKIHRRSARIGRNPQTGKEIKIAATNVPAFVSGKILKEAVK</sequence>
<dbReference type="PANTHER" id="PTHR21091:SF169">
    <property type="entry name" value="UROPORPHYRINOGEN DECARBOXYLASE"/>
    <property type="match status" value="1"/>
</dbReference>
<dbReference type="Pfam" id="PF01208">
    <property type="entry name" value="URO-D"/>
    <property type="match status" value="1"/>
</dbReference>